<dbReference type="EMBL" id="AP014961">
    <property type="protein sequence ID" value="BAS95519.1"/>
    <property type="molecule type" value="Genomic_DNA"/>
</dbReference>
<keyword evidence="3" id="KW-1185">Reference proteome</keyword>
<reference evidence="3" key="1">
    <citation type="journal article" date="2005" name="Nature">
        <title>The map-based sequence of the rice genome.</title>
        <authorList>
            <consortium name="International rice genome sequencing project (IRGSP)"/>
            <person name="Matsumoto T."/>
            <person name="Wu J."/>
            <person name="Kanamori H."/>
            <person name="Katayose Y."/>
            <person name="Fujisawa M."/>
            <person name="Namiki N."/>
            <person name="Mizuno H."/>
            <person name="Yamamoto K."/>
            <person name="Antonio B.A."/>
            <person name="Baba T."/>
            <person name="Sakata K."/>
            <person name="Nagamura Y."/>
            <person name="Aoki H."/>
            <person name="Arikawa K."/>
            <person name="Arita K."/>
            <person name="Bito T."/>
            <person name="Chiden Y."/>
            <person name="Fujitsuka N."/>
            <person name="Fukunaka R."/>
            <person name="Hamada M."/>
            <person name="Harada C."/>
            <person name="Hayashi A."/>
            <person name="Hijishita S."/>
            <person name="Honda M."/>
            <person name="Hosokawa S."/>
            <person name="Ichikawa Y."/>
            <person name="Idonuma A."/>
            <person name="Iijima M."/>
            <person name="Ikeda M."/>
            <person name="Ikeno M."/>
            <person name="Ito K."/>
            <person name="Ito S."/>
            <person name="Ito T."/>
            <person name="Ito Y."/>
            <person name="Ito Y."/>
            <person name="Iwabuchi A."/>
            <person name="Kamiya K."/>
            <person name="Karasawa W."/>
            <person name="Kurita K."/>
            <person name="Katagiri S."/>
            <person name="Kikuta A."/>
            <person name="Kobayashi H."/>
            <person name="Kobayashi N."/>
            <person name="Machita K."/>
            <person name="Maehara T."/>
            <person name="Masukawa M."/>
            <person name="Mizubayashi T."/>
            <person name="Mukai Y."/>
            <person name="Nagasaki H."/>
            <person name="Nagata Y."/>
            <person name="Naito S."/>
            <person name="Nakashima M."/>
            <person name="Nakama Y."/>
            <person name="Nakamichi Y."/>
            <person name="Nakamura M."/>
            <person name="Meguro A."/>
            <person name="Negishi M."/>
            <person name="Ohta I."/>
            <person name="Ohta T."/>
            <person name="Okamoto M."/>
            <person name="Ono N."/>
            <person name="Saji S."/>
            <person name="Sakaguchi M."/>
            <person name="Sakai K."/>
            <person name="Shibata M."/>
            <person name="Shimokawa T."/>
            <person name="Song J."/>
            <person name="Takazaki Y."/>
            <person name="Terasawa K."/>
            <person name="Tsugane M."/>
            <person name="Tsuji K."/>
            <person name="Ueda S."/>
            <person name="Waki K."/>
            <person name="Yamagata H."/>
            <person name="Yamamoto M."/>
            <person name="Yamamoto S."/>
            <person name="Yamane H."/>
            <person name="Yoshiki S."/>
            <person name="Yoshihara R."/>
            <person name="Yukawa K."/>
            <person name="Zhong H."/>
            <person name="Yano M."/>
            <person name="Yuan Q."/>
            <person name="Ouyang S."/>
            <person name="Liu J."/>
            <person name="Jones K.M."/>
            <person name="Gansberger K."/>
            <person name="Moffat K."/>
            <person name="Hill J."/>
            <person name="Bera J."/>
            <person name="Fadrosh D."/>
            <person name="Jin S."/>
            <person name="Johri S."/>
            <person name="Kim M."/>
            <person name="Overton L."/>
            <person name="Reardon M."/>
            <person name="Tsitrin T."/>
            <person name="Vuong H."/>
            <person name="Weaver B."/>
            <person name="Ciecko A."/>
            <person name="Tallon L."/>
            <person name="Jackson J."/>
            <person name="Pai G."/>
            <person name="Aken S.V."/>
            <person name="Utterback T."/>
            <person name="Reidmuller S."/>
            <person name="Feldblyum T."/>
            <person name="Hsiao J."/>
            <person name="Zismann V."/>
            <person name="Iobst S."/>
            <person name="de Vazeille A.R."/>
            <person name="Buell C.R."/>
            <person name="Ying K."/>
            <person name="Li Y."/>
            <person name="Lu T."/>
            <person name="Huang Y."/>
            <person name="Zhao Q."/>
            <person name="Feng Q."/>
            <person name="Zhang L."/>
            <person name="Zhu J."/>
            <person name="Weng Q."/>
            <person name="Mu J."/>
            <person name="Lu Y."/>
            <person name="Fan D."/>
            <person name="Liu Y."/>
            <person name="Guan J."/>
            <person name="Zhang Y."/>
            <person name="Yu S."/>
            <person name="Liu X."/>
            <person name="Zhang Y."/>
            <person name="Hong G."/>
            <person name="Han B."/>
            <person name="Choisne N."/>
            <person name="Demange N."/>
            <person name="Orjeda G."/>
            <person name="Samain S."/>
            <person name="Cattolico L."/>
            <person name="Pelletier E."/>
            <person name="Couloux A."/>
            <person name="Segurens B."/>
            <person name="Wincker P."/>
            <person name="D'Hont A."/>
            <person name="Scarpelli C."/>
            <person name="Weissenbach J."/>
            <person name="Salanoubat M."/>
            <person name="Quetier F."/>
            <person name="Yu Y."/>
            <person name="Kim H.R."/>
            <person name="Rambo T."/>
            <person name="Currie J."/>
            <person name="Collura K."/>
            <person name="Luo M."/>
            <person name="Yang T."/>
            <person name="Ammiraju J.S.S."/>
            <person name="Engler F."/>
            <person name="Soderlund C."/>
            <person name="Wing R.A."/>
            <person name="Palmer L.E."/>
            <person name="de la Bastide M."/>
            <person name="Spiegel L."/>
            <person name="Nascimento L."/>
            <person name="Zutavern T."/>
            <person name="O'Shaughnessy A."/>
            <person name="Dike S."/>
            <person name="Dedhia N."/>
            <person name="Preston R."/>
            <person name="Balija V."/>
            <person name="McCombie W.R."/>
            <person name="Chow T."/>
            <person name="Chen H."/>
            <person name="Chung M."/>
            <person name="Chen C."/>
            <person name="Shaw J."/>
            <person name="Wu H."/>
            <person name="Hsiao K."/>
            <person name="Chao Y."/>
            <person name="Chu M."/>
            <person name="Cheng C."/>
            <person name="Hour A."/>
            <person name="Lee P."/>
            <person name="Lin S."/>
            <person name="Lin Y."/>
            <person name="Liou J."/>
            <person name="Liu S."/>
            <person name="Hsing Y."/>
            <person name="Raghuvanshi S."/>
            <person name="Mohanty A."/>
            <person name="Bharti A.K."/>
            <person name="Gaur A."/>
            <person name="Gupta V."/>
            <person name="Kumar D."/>
            <person name="Ravi V."/>
            <person name="Vij S."/>
            <person name="Kapur A."/>
            <person name="Khurana P."/>
            <person name="Khurana P."/>
            <person name="Khurana J.P."/>
            <person name="Tyagi A.K."/>
            <person name="Gaikwad K."/>
            <person name="Singh A."/>
            <person name="Dalal V."/>
            <person name="Srivastava S."/>
            <person name="Dixit A."/>
            <person name="Pal A.K."/>
            <person name="Ghazi I.A."/>
            <person name="Yadav M."/>
            <person name="Pandit A."/>
            <person name="Bhargava A."/>
            <person name="Sureshbabu K."/>
            <person name="Batra K."/>
            <person name="Sharma T.R."/>
            <person name="Mohapatra T."/>
            <person name="Singh N.K."/>
            <person name="Messing J."/>
            <person name="Nelson A.B."/>
            <person name="Fuks G."/>
            <person name="Kavchok S."/>
            <person name="Keizer G."/>
            <person name="Linton E."/>
            <person name="Llaca V."/>
            <person name="Song R."/>
            <person name="Tanyolac B."/>
            <person name="Young S."/>
            <person name="Ho-Il K."/>
            <person name="Hahn J.H."/>
            <person name="Sangsakoo G."/>
            <person name="Vanavichit A."/>
            <person name="de Mattos Luiz.A.T."/>
            <person name="Zimmer P.D."/>
            <person name="Malone G."/>
            <person name="Dellagostin O."/>
            <person name="de Oliveira A.C."/>
            <person name="Bevan M."/>
            <person name="Bancroft I."/>
            <person name="Minx P."/>
            <person name="Cordum H."/>
            <person name="Wilson R."/>
            <person name="Cheng Z."/>
            <person name="Jin W."/>
            <person name="Jiang J."/>
            <person name="Leong S.A."/>
            <person name="Iwama H."/>
            <person name="Gojobori T."/>
            <person name="Itoh T."/>
            <person name="Niimura Y."/>
            <person name="Fujii Y."/>
            <person name="Habara T."/>
            <person name="Sakai H."/>
            <person name="Sato Y."/>
            <person name="Wilson G."/>
            <person name="Kumar K."/>
            <person name="McCouch S."/>
            <person name="Juretic N."/>
            <person name="Hoen D."/>
            <person name="Wright S."/>
            <person name="Bruskiewich R."/>
            <person name="Bureau T."/>
            <person name="Miyao A."/>
            <person name="Hirochika H."/>
            <person name="Nishikawa T."/>
            <person name="Kadowaki K."/>
            <person name="Sugiura M."/>
            <person name="Burr B."/>
            <person name="Sasaki T."/>
        </authorList>
    </citation>
    <scope>NUCLEOTIDE SEQUENCE [LARGE SCALE GENOMIC DNA]</scope>
    <source>
        <strain evidence="3">cv. Nipponbare</strain>
    </source>
</reference>
<evidence type="ECO:0000313" key="3">
    <source>
        <dbReference type="Proteomes" id="UP000059680"/>
    </source>
</evidence>
<evidence type="ECO:0000313" key="2">
    <source>
        <dbReference type="EMBL" id="BAS95519.1"/>
    </source>
</evidence>
<dbReference type="Gramene" id="Os05t0580600-01">
    <property type="protein sequence ID" value="Os05t0580600-01"/>
    <property type="gene ID" value="Os05g0580600"/>
</dbReference>
<gene>
    <name evidence="2" type="ordered locus">Os05g0580600</name>
    <name evidence="2" type="ORF">OSNPB_050580600</name>
</gene>
<reference evidence="2 3" key="3">
    <citation type="journal article" date="2013" name="Rice">
        <title>Improvement of the Oryza sativa Nipponbare reference genome using next generation sequence and optical map data.</title>
        <authorList>
            <person name="Kawahara Y."/>
            <person name="de la Bastide M."/>
            <person name="Hamilton J.P."/>
            <person name="Kanamori H."/>
            <person name="McCombie W.R."/>
            <person name="Ouyang S."/>
            <person name="Schwartz D.C."/>
            <person name="Tanaka T."/>
            <person name="Wu J."/>
            <person name="Zhou S."/>
            <person name="Childs K.L."/>
            <person name="Davidson R.M."/>
            <person name="Lin H."/>
            <person name="Quesada-Ocampo L."/>
            <person name="Vaillancourt B."/>
            <person name="Sakai H."/>
            <person name="Lee S.S."/>
            <person name="Kim J."/>
            <person name="Numa H."/>
            <person name="Itoh T."/>
            <person name="Buell C.R."/>
            <person name="Matsumoto T."/>
        </authorList>
    </citation>
    <scope>NUCLEOTIDE SEQUENCE [LARGE SCALE GENOMIC DNA]</scope>
    <source>
        <strain evidence="3">cv. Nipponbare</strain>
    </source>
</reference>
<dbReference type="PaxDb" id="39947-A0A0P0WRG5"/>
<dbReference type="OMA" id="SPRGCGN"/>
<dbReference type="AlphaFoldDB" id="A0A0P0WRG5"/>
<feature type="compositionally biased region" description="Polar residues" evidence="1">
    <location>
        <begin position="118"/>
        <end position="127"/>
    </location>
</feature>
<reference evidence="2 3" key="2">
    <citation type="journal article" date="2013" name="Plant Cell Physiol.">
        <title>Rice Annotation Project Database (RAP-DB): an integrative and interactive database for rice genomics.</title>
        <authorList>
            <person name="Sakai H."/>
            <person name="Lee S.S."/>
            <person name="Tanaka T."/>
            <person name="Numa H."/>
            <person name="Kim J."/>
            <person name="Kawahara Y."/>
            <person name="Wakimoto H."/>
            <person name="Yang C.C."/>
            <person name="Iwamoto M."/>
            <person name="Abe T."/>
            <person name="Yamada Y."/>
            <person name="Muto A."/>
            <person name="Inokuchi H."/>
            <person name="Ikemura T."/>
            <person name="Matsumoto T."/>
            <person name="Sasaki T."/>
            <person name="Itoh T."/>
        </authorList>
    </citation>
    <scope>NUCLEOTIDE SEQUENCE [LARGE SCALE GENOMIC DNA]</scope>
    <source>
        <strain evidence="3">cv. Nipponbare</strain>
    </source>
</reference>
<proteinExistence type="predicted"/>
<dbReference type="InParanoid" id="A0A0P0WRG5"/>
<protein>
    <submittedName>
        <fullName evidence="2">Os05g0580600 protein</fullName>
    </submittedName>
</protein>
<sequence>PEPSISTSWSCPLPPISSRWHPISSRRHEWRTGGLRRPGDTTMVVPGAHAVAAACESPGSEREGREEGMRAAAALLHHTAAGRPLPSLLLLPPLPPQIDGQPSCSPRGCGNDGRLHQRSTAHSGLWR</sequence>
<name>A0A0P0WRG5_ORYSJ</name>
<organism evidence="2 3">
    <name type="scientific">Oryza sativa subsp. japonica</name>
    <name type="common">Rice</name>
    <dbReference type="NCBI Taxonomy" id="39947"/>
    <lineage>
        <taxon>Eukaryota</taxon>
        <taxon>Viridiplantae</taxon>
        <taxon>Streptophyta</taxon>
        <taxon>Embryophyta</taxon>
        <taxon>Tracheophyta</taxon>
        <taxon>Spermatophyta</taxon>
        <taxon>Magnoliopsida</taxon>
        <taxon>Liliopsida</taxon>
        <taxon>Poales</taxon>
        <taxon>Poaceae</taxon>
        <taxon>BOP clade</taxon>
        <taxon>Oryzoideae</taxon>
        <taxon>Oryzeae</taxon>
        <taxon>Oryzinae</taxon>
        <taxon>Oryza</taxon>
        <taxon>Oryza sativa</taxon>
    </lineage>
</organism>
<evidence type="ECO:0000256" key="1">
    <source>
        <dbReference type="SAM" id="MobiDB-lite"/>
    </source>
</evidence>
<feature type="non-terminal residue" evidence="2">
    <location>
        <position position="1"/>
    </location>
</feature>
<dbReference type="Proteomes" id="UP000059680">
    <property type="component" value="Chromosome 5"/>
</dbReference>
<feature type="region of interest" description="Disordered" evidence="1">
    <location>
        <begin position="87"/>
        <end position="127"/>
    </location>
</feature>
<accession>A0A0P0WRG5</accession>